<name>A0ABW1J6Z7_9PSEU</name>
<gene>
    <name evidence="7" type="primary">nthA</name>
    <name evidence="7" type="ORF">ACFQE5_19070</name>
</gene>
<evidence type="ECO:0000256" key="2">
    <source>
        <dbReference type="ARBA" id="ARBA00013079"/>
    </source>
</evidence>
<comment type="caution">
    <text evidence="7">The sequence shown here is derived from an EMBL/GenBank/DDBJ whole genome shotgun (WGS) entry which is preliminary data.</text>
</comment>
<evidence type="ECO:0000259" key="6">
    <source>
        <dbReference type="Pfam" id="PF02979"/>
    </source>
</evidence>
<dbReference type="PIRSF" id="PIRSF001426">
    <property type="entry name" value="NHase_alpha"/>
    <property type="match status" value="1"/>
</dbReference>
<dbReference type="RefSeq" id="WP_379586888.1">
    <property type="nucleotide sequence ID" value="NZ_JBHSQW010000039.1"/>
</dbReference>
<dbReference type="Pfam" id="PF02979">
    <property type="entry name" value="NHase_alpha"/>
    <property type="match status" value="1"/>
</dbReference>
<dbReference type="Proteomes" id="UP001596302">
    <property type="component" value="Unassembled WGS sequence"/>
</dbReference>
<feature type="domain" description="Nitrile hydratase alpha/Thiocyanate hydrolase gamma" evidence="6">
    <location>
        <begin position="11"/>
        <end position="191"/>
    </location>
</feature>
<dbReference type="InterPro" id="IPR018141">
    <property type="entry name" value="Nitrile_hydratase_asu"/>
</dbReference>
<comment type="catalytic activity">
    <reaction evidence="5">
        <text>an aliphatic primary amide = an aliphatic nitrile + H2O</text>
        <dbReference type="Rhea" id="RHEA:12673"/>
        <dbReference type="ChEBI" id="CHEBI:15377"/>
        <dbReference type="ChEBI" id="CHEBI:65285"/>
        <dbReference type="ChEBI" id="CHEBI:80291"/>
        <dbReference type="EC" id="4.2.1.84"/>
    </reaction>
</comment>
<keyword evidence="8" id="KW-1185">Reference proteome</keyword>
<dbReference type="InterPro" id="IPR036648">
    <property type="entry name" value="CN_Hdrase_a/SCN_Hdrase_g_sf"/>
</dbReference>
<dbReference type="EC" id="4.2.1.84" evidence="2"/>
<organism evidence="7 8">
    <name type="scientific">Pseudonocardia hispaniensis</name>
    <dbReference type="NCBI Taxonomy" id="904933"/>
    <lineage>
        <taxon>Bacteria</taxon>
        <taxon>Bacillati</taxon>
        <taxon>Actinomycetota</taxon>
        <taxon>Actinomycetes</taxon>
        <taxon>Pseudonocardiales</taxon>
        <taxon>Pseudonocardiaceae</taxon>
        <taxon>Pseudonocardia</taxon>
    </lineage>
</organism>
<evidence type="ECO:0000256" key="3">
    <source>
        <dbReference type="ARBA" id="ARBA00022723"/>
    </source>
</evidence>
<protein>
    <recommendedName>
        <fullName evidence="2">nitrile hydratase</fullName>
        <ecNumber evidence="2">4.2.1.84</ecNumber>
    </recommendedName>
</protein>
<evidence type="ECO:0000313" key="7">
    <source>
        <dbReference type="EMBL" id="MFC5996309.1"/>
    </source>
</evidence>
<sequence length="200" mass="21782">MSNPSTRLPASLRTEALEQLLTERGLVDPAVMDKFIATYETQVGPLNGAKVVAKAWTDPEYKERLLAEGTAAIKELGFSGPQGEHIVVVENSAKTHNVVVCSLCSCYPWPVLGLPPSWYKDPAYRARVVREPRAVLAEMGLQLDDDVEIIVRDSSSEVRWMVLPERPAGTEGLSEEELVGLVTRDAMVGVAKVAAPEAAR</sequence>
<keyword evidence="4 7" id="KW-0456">Lyase</keyword>
<accession>A0ABW1J6Z7</accession>
<reference evidence="8" key="1">
    <citation type="journal article" date="2019" name="Int. J. Syst. Evol. Microbiol.">
        <title>The Global Catalogue of Microorganisms (GCM) 10K type strain sequencing project: providing services to taxonomists for standard genome sequencing and annotation.</title>
        <authorList>
            <consortium name="The Broad Institute Genomics Platform"/>
            <consortium name="The Broad Institute Genome Sequencing Center for Infectious Disease"/>
            <person name="Wu L."/>
            <person name="Ma J."/>
        </authorList>
    </citation>
    <scope>NUCLEOTIDE SEQUENCE [LARGE SCALE GENOMIC DNA]</scope>
    <source>
        <strain evidence="8">CCM 8391</strain>
    </source>
</reference>
<dbReference type="SUPFAM" id="SSF56209">
    <property type="entry name" value="Nitrile hydratase alpha chain"/>
    <property type="match status" value="1"/>
</dbReference>
<evidence type="ECO:0000256" key="4">
    <source>
        <dbReference type="ARBA" id="ARBA00023239"/>
    </source>
</evidence>
<dbReference type="GO" id="GO:0018822">
    <property type="term" value="F:nitrile hydratase activity"/>
    <property type="evidence" value="ECO:0007669"/>
    <property type="project" value="UniProtKB-EC"/>
</dbReference>
<evidence type="ECO:0000256" key="1">
    <source>
        <dbReference type="ARBA" id="ARBA00009363"/>
    </source>
</evidence>
<dbReference type="EMBL" id="JBHSQW010000039">
    <property type="protein sequence ID" value="MFC5996309.1"/>
    <property type="molecule type" value="Genomic_DNA"/>
</dbReference>
<dbReference type="InterPro" id="IPR023900">
    <property type="entry name" value="CN_Hdrtase_asu/SCN_Hdrlase_gsu"/>
</dbReference>
<keyword evidence="3" id="KW-0479">Metal-binding</keyword>
<comment type="similarity">
    <text evidence="1">Belongs to the nitrile hydratase subunit alpha family.</text>
</comment>
<dbReference type="Gene3D" id="3.90.330.10">
    <property type="entry name" value="Nitrile hydratase alpha /Thiocyanate hydrolase gamma"/>
    <property type="match status" value="1"/>
</dbReference>
<proteinExistence type="inferred from homology"/>
<dbReference type="NCBIfam" id="TIGR01323">
    <property type="entry name" value="nitrile_alph"/>
    <property type="match status" value="1"/>
</dbReference>
<evidence type="ECO:0000256" key="5">
    <source>
        <dbReference type="ARBA" id="ARBA00044877"/>
    </source>
</evidence>
<dbReference type="InterPro" id="IPR004232">
    <property type="entry name" value="CN_Hdrtase_a/SCN_Hdrlase_g"/>
</dbReference>
<evidence type="ECO:0000313" key="8">
    <source>
        <dbReference type="Proteomes" id="UP001596302"/>
    </source>
</evidence>